<dbReference type="GO" id="GO:0043386">
    <property type="term" value="P:mycotoxin biosynthetic process"/>
    <property type="evidence" value="ECO:0007669"/>
    <property type="project" value="InterPro"/>
</dbReference>
<gene>
    <name evidence="3" type="ORF">LTR97_005105</name>
</gene>
<dbReference type="InterPro" id="IPR021765">
    <property type="entry name" value="UstYa-like"/>
</dbReference>
<keyword evidence="2" id="KW-1133">Transmembrane helix</keyword>
<keyword evidence="2" id="KW-0472">Membrane</keyword>
<dbReference type="PANTHER" id="PTHR33365">
    <property type="entry name" value="YALI0B05434P"/>
    <property type="match status" value="1"/>
</dbReference>
<proteinExistence type="inferred from homology"/>
<accession>A0AAN7WJN2</accession>
<dbReference type="Pfam" id="PF11807">
    <property type="entry name" value="UstYa"/>
    <property type="match status" value="1"/>
</dbReference>
<dbReference type="AlphaFoldDB" id="A0AAN7WJN2"/>
<dbReference type="EMBL" id="JAVRQU010000007">
    <property type="protein sequence ID" value="KAK5700588.1"/>
    <property type="molecule type" value="Genomic_DNA"/>
</dbReference>
<dbReference type="Proteomes" id="UP001310594">
    <property type="component" value="Unassembled WGS sequence"/>
</dbReference>
<comment type="caution">
    <text evidence="3">The sequence shown here is derived from an EMBL/GenBank/DDBJ whole genome shotgun (WGS) entry which is preliminary data.</text>
</comment>
<keyword evidence="2" id="KW-0812">Transmembrane</keyword>
<evidence type="ECO:0000256" key="2">
    <source>
        <dbReference type="SAM" id="Phobius"/>
    </source>
</evidence>
<reference evidence="3" key="1">
    <citation type="submission" date="2023-08" db="EMBL/GenBank/DDBJ databases">
        <title>Black Yeasts Isolated from many extreme environments.</title>
        <authorList>
            <person name="Coleine C."/>
            <person name="Stajich J.E."/>
            <person name="Selbmann L."/>
        </authorList>
    </citation>
    <scope>NUCLEOTIDE SEQUENCE</scope>
    <source>
        <strain evidence="3">CCFEE 5810</strain>
    </source>
</reference>
<feature type="transmembrane region" description="Helical" evidence="2">
    <location>
        <begin position="47"/>
        <end position="68"/>
    </location>
</feature>
<evidence type="ECO:0000313" key="3">
    <source>
        <dbReference type="EMBL" id="KAK5700588.1"/>
    </source>
</evidence>
<evidence type="ECO:0000256" key="1">
    <source>
        <dbReference type="ARBA" id="ARBA00035112"/>
    </source>
</evidence>
<dbReference type="PANTHER" id="PTHR33365:SF13">
    <property type="entry name" value="TAT PATHWAY SIGNAL SEQUENCE"/>
    <property type="match status" value="1"/>
</dbReference>
<name>A0AAN7WJN2_9PEZI</name>
<evidence type="ECO:0000313" key="4">
    <source>
        <dbReference type="Proteomes" id="UP001310594"/>
    </source>
</evidence>
<sequence>MEEHRLLQETLLKSESEFSNELLDEDGDDHVLLIDQSWFHKGRSLRLATLGVILLALAVSLVINAVLWSRAKKLDTDAICNVHTSQSRPPLLDKTRMTYSTVDFNGTFAKQNIYRQAPSPEVDAAWEALGTDYRPLIIKEGQEAFNAGLKPGYHIKRSPELGGGFPVQNLLRQTLYWNYDYYNEKGTGAFMNDDGPFRSHIGHCVDILRQQLVCTADFNVFGQVWVTDIDAAFPDFMTKHKCKDFNAIRQWAHDGQITEKQMQDERFLMRAAGDVAVASIP</sequence>
<comment type="similarity">
    <text evidence="1">Belongs to the ustYa family.</text>
</comment>
<evidence type="ECO:0008006" key="5">
    <source>
        <dbReference type="Google" id="ProtNLM"/>
    </source>
</evidence>
<organism evidence="3 4">
    <name type="scientific">Elasticomyces elasticus</name>
    <dbReference type="NCBI Taxonomy" id="574655"/>
    <lineage>
        <taxon>Eukaryota</taxon>
        <taxon>Fungi</taxon>
        <taxon>Dikarya</taxon>
        <taxon>Ascomycota</taxon>
        <taxon>Pezizomycotina</taxon>
        <taxon>Dothideomycetes</taxon>
        <taxon>Dothideomycetidae</taxon>
        <taxon>Mycosphaerellales</taxon>
        <taxon>Teratosphaeriaceae</taxon>
        <taxon>Elasticomyces</taxon>
    </lineage>
</organism>
<protein>
    <recommendedName>
        <fullName evidence="5">Tat pathway signal sequence</fullName>
    </recommendedName>
</protein>